<evidence type="ECO:0000313" key="1">
    <source>
        <dbReference type="EMBL" id="KAJ1099205.1"/>
    </source>
</evidence>
<dbReference type="EMBL" id="JANPWB010000014">
    <property type="protein sequence ID" value="KAJ1099205.1"/>
    <property type="molecule type" value="Genomic_DNA"/>
</dbReference>
<gene>
    <name evidence="1" type="ORF">NDU88_004309</name>
</gene>
<dbReference type="Proteomes" id="UP001066276">
    <property type="component" value="Chromosome 10"/>
</dbReference>
<reference evidence="1" key="1">
    <citation type="journal article" date="2022" name="bioRxiv">
        <title>Sequencing and chromosome-scale assembly of the giantPleurodeles waltlgenome.</title>
        <authorList>
            <person name="Brown T."/>
            <person name="Elewa A."/>
            <person name="Iarovenko S."/>
            <person name="Subramanian E."/>
            <person name="Araus A.J."/>
            <person name="Petzold A."/>
            <person name="Susuki M."/>
            <person name="Suzuki K.-i.T."/>
            <person name="Hayashi T."/>
            <person name="Toyoda A."/>
            <person name="Oliveira C."/>
            <person name="Osipova E."/>
            <person name="Leigh N.D."/>
            <person name="Simon A."/>
            <person name="Yun M.H."/>
        </authorList>
    </citation>
    <scope>NUCLEOTIDE SEQUENCE</scope>
    <source>
        <strain evidence="1">20211129_DDA</strain>
        <tissue evidence="1">Liver</tissue>
    </source>
</reference>
<sequence length="93" mass="10719">MEVIRIVGTTQRKFHPAWLYRDLKSAQAHEIALIYETQSKMEEDKALVPVRLKESKSQTSTEEDQVLSMKQEIMQLAKSKNAVESKLDARISE</sequence>
<proteinExistence type="predicted"/>
<dbReference type="AlphaFoldDB" id="A0AAV7M8X0"/>
<name>A0AAV7M8X0_PLEWA</name>
<accession>A0AAV7M8X0</accession>
<organism evidence="1 2">
    <name type="scientific">Pleurodeles waltl</name>
    <name type="common">Iberian ribbed newt</name>
    <dbReference type="NCBI Taxonomy" id="8319"/>
    <lineage>
        <taxon>Eukaryota</taxon>
        <taxon>Metazoa</taxon>
        <taxon>Chordata</taxon>
        <taxon>Craniata</taxon>
        <taxon>Vertebrata</taxon>
        <taxon>Euteleostomi</taxon>
        <taxon>Amphibia</taxon>
        <taxon>Batrachia</taxon>
        <taxon>Caudata</taxon>
        <taxon>Salamandroidea</taxon>
        <taxon>Salamandridae</taxon>
        <taxon>Pleurodelinae</taxon>
        <taxon>Pleurodeles</taxon>
    </lineage>
</organism>
<comment type="caution">
    <text evidence="1">The sequence shown here is derived from an EMBL/GenBank/DDBJ whole genome shotgun (WGS) entry which is preliminary data.</text>
</comment>
<keyword evidence="2" id="KW-1185">Reference proteome</keyword>
<evidence type="ECO:0000313" key="2">
    <source>
        <dbReference type="Proteomes" id="UP001066276"/>
    </source>
</evidence>
<protein>
    <submittedName>
        <fullName evidence="1">Uncharacterized protein</fullName>
    </submittedName>
</protein>